<evidence type="ECO:0000313" key="5">
    <source>
        <dbReference type="EMBL" id="EGD48350.1"/>
    </source>
</evidence>
<keyword evidence="6" id="KW-1185">Reference proteome</keyword>
<reference evidence="5" key="1">
    <citation type="submission" date="2009-07" db="EMBL/GenBank/DDBJ databases">
        <authorList>
            <consortium name="US DOE Joint Genome Institute (JGI-PGF)"/>
            <person name="Lucas S."/>
            <person name="Copeland A."/>
            <person name="Lapidus A."/>
            <person name="Glavina del Rio T."/>
            <person name="Tice H."/>
            <person name="Bruce D."/>
            <person name="Goodwin L."/>
            <person name="Pitluck S."/>
            <person name="Larimer F."/>
            <person name="Land M.L."/>
            <person name="Mouttaki H."/>
            <person name="He Z."/>
            <person name="Zhou J."/>
            <person name="Hemme C.L."/>
        </authorList>
    </citation>
    <scope>NUCLEOTIDE SEQUENCE</scope>
    <source>
        <strain evidence="5">DSM 2782</strain>
    </source>
</reference>
<dbReference type="InterPro" id="IPR054828">
    <property type="entry name" value="Vit_B12_bind_prot"/>
</dbReference>
<dbReference type="AlphaFoldDB" id="F1TBE6"/>
<dbReference type="InterPro" id="IPR050902">
    <property type="entry name" value="ABC_Transporter_SBP"/>
</dbReference>
<feature type="signal peptide" evidence="3">
    <location>
        <begin position="1"/>
        <end position="23"/>
    </location>
</feature>
<dbReference type="NCBIfam" id="NF038402">
    <property type="entry name" value="TroA_like"/>
    <property type="match status" value="1"/>
</dbReference>
<gene>
    <name evidence="5" type="ORF">Cpap_2502</name>
</gene>
<keyword evidence="2 3" id="KW-0732">Signal</keyword>
<dbReference type="PANTHER" id="PTHR30535:SF34">
    <property type="entry name" value="MOLYBDATE-BINDING PROTEIN MOLA"/>
    <property type="match status" value="1"/>
</dbReference>
<reference evidence="5" key="2">
    <citation type="submission" date="2011-01" db="EMBL/GenBank/DDBJ databases">
        <title>The Non-contiguous Finished genome of Clostridium papyrosolvens.</title>
        <authorList>
            <person name="Lucas S."/>
            <person name="Copeland A."/>
            <person name="Lapidus A."/>
            <person name="Cheng J.-F."/>
            <person name="Goodwin L."/>
            <person name="Pitluck S."/>
            <person name="Misra M."/>
            <person name="Chertkov O."/>
            <person name="Detter J.C."/>
            <person name="Han C."/>
            <person name="Tapia R."/>
            <person name="Land M."/>
            <person name="Hauser L."/>
            <person name="Kyrpides N."/>
            <person name="Ivanova N."/>
            <person name="Pagani I."/>
            <person name="Mouttaki H."/>
            <person name="He Z."/>
            <person name="Zhou J."/>
            <person name="Hemme C.L."/>
            <person name="Woyke T."/>
        </authorList>
    </citation>
    <scope>NUCLEOTIDE SEQUENCE [LARGE SCALE GENOMIC DNA]</scope>
    <source>
        <strain evidence="5">DSM 2782</strain>
    </source>
</reference>
<dbReference type="STRING" id="588581.Cpap_2502"/>
<evidence type="ECO:0000259" key="4">
    <source>
        <dbReference type="PROSITE" id="PS50983"/>
    </source>
</evidence>
<feature type="chain" id="PRO_5039373591" evidence="3">
    <location>
        <begin position="24"/>
        <end position="334"/>
    </location>
</feature>
<dbReference type="RefSeq" id="WP_004618482.1">
    <property type="nucleotide sequence ID" value="NZ_ACXX02000004.1"/>
</dbReference>
<protein>
    <submittedName>
        <fullName evidence="5">Periplasmic binding protein</fullName>
    </submittedName>
</protein>
<accession>F1TBE6</accession>
<sequence>MKRNLKILSFILAMIFITGIFGACSSDTNQQASDTTKAIDTSVESTATDKYPLTLEDSKGTKVTIKAKPEKIVSLPLGTCEMLMSLVDKSRIAAMTYYADDAKVSNIADEAKGVGKRIESNAEKIIALQPDLVFLDKMADANVIKQLRDANLTVFMLNTPSNIKQVEDNLELIGKIVGEAAKAKDIIAWMEQKLKAVNDRLELMTDDQKQTVLDYSEMGTTSGKGTNFDDIVTRAGLMNPVSKEGLEGWPELSKEMIIKYNPQIIILPSWYYDAKVSFYTLNEKIKGDKALADIKAVKNNKVISVPYNHISSTSQYAVLAVEDISKVAYPGLFK</sequence>
<comment type="similarity">
    <text evidence="1">Belongs to the bacterial solute-binding protein 8 family.</text>
</comment>
<comment type="caution">
    <text evidence="5">The sequence shown here is derived from an EMBL/GenBank/DDBJ whole genome shotgun (WGS) entry which is preliminary data.</text>
</comment>
<dbReference type="Pfam" id="PF01497">
    <property type="entry name" value="Peripla_BP_2"/>
    <property type="match status" value="1"/>
</dbReference>
<dbReference type="eggNOG" id="COG0614">
    <property type="taxonomic scope" value="Bacteria"/>
</dbReference>
<dbReference type="PROSITE" id="PS50983">
    <property type="entry name" value="FE_B12_PBP"/>
    <property type="match status" value="1"/>
</dbReference>
<dbReference type="PANTHER" id="PTHR30535">
    <property type="entry name" value="VITAMIN B12-BINDING PROTEIN"/>
    <property type="match status" value="1"/>
</dbReference>
<dbReference type="SUPFAM" id="SSF53807">
    <property type="entry name" value="Helical backbone' metal receptor"/>
    <property type="match status" value="1"/>
</dbReference>
<feature type="domain" description="Fe/B12 periplasmic-binding" evidence="4">
    <location>
        <begin position="71"/>
        <end position="332"/>
    </location>
</feature>
<dbReference type="GO" id="GO:0071281">
    <property type="term" value="P:cellular response to iron ion"/>
    <property type="evidence" value="ECO:0007669"/>
    <property type="project" value="TreeGrafter"/>
</dbReference>
<evidence type="ECO:0000256" key="3">
    <source>
        <dbReference type="SAM" id="SignalP"/>
    </source>
</evidence>
<evidence type="ECO:0000313" key="6">
    <source>
        <dbReference type="Proteomes" id="UP000003860"/>
    </source>
</evidence>
<name>F1TBE6_9FIRM</name>
<dbReference type="PROSITE" id="PS51257">
    <property type="entry name" value="PROKAR_LIPOPROTEIN"/>
    <property type="match status" value="1"/>
</dbReference>
<evidence type="ECO:0000256" key="1">
    <source>
        <dbReference type="ARBA" id="ARBA00008814"/>
    </source>
</evidence>
<evidence type="ECO:0000256" key="2">
    <source>
        <dbReference type="ARBA" id="ARBA00022729"/>
    </source>
</evidence>
<dbReference type="OrthoDB" id="9816357at2"/>
<proteinExistence type="inferred from homology"/>
<dbReference type="Gene3D" id="3.40.50.1980">
    <property type="entry name" value="Nitrogenase molybdenum iron protein domain"/>
    <property type="match status" value="2"/>
</dbReference>
<dbReference type="InterPro" id="IPR002491">
    <property type="entry name" value="ABC_transptr_periplasmic_BD"/>
</dbReference>
<dbReference type="Proteomes" id="UP000003860">
    <property type="component" value="Unassembled WGS sequence"/>
</dbReference>
<organism evidence="5 6">
    <name type="scientific">Ruminiclostridium papyrosolvens DSM 2782</name>
    <dbReference type="NCBI Taxonomy" id="588581"/>
    <lineage>
        <taxon>Bacteria</taxon>
        <taxon>Bacillati</taxon>
        <taxon>Bacillota</taxon>
        <taxon>Clostridia</taxon>
        <taxon>Eubacteriales</taxon>
        <taxon>Oscillospiraceae</taxon>
        <taxon>Ruminiclostridium</taxon>
    </lineage>
</organism>
<dbReference type="EMBL" id="ACXX02000004">
    <property type="protein sequence ID" value="EGD48350.1"/>
    <property type="molecule type" value="Genomic_DNA"/>
</dbReference>